<dbReference type="AlphaFoldDB" id="A0A7H0G036"/>
<keyword evidence="4" id="KW-1185">Reference proteome</keyword>
<evidence type="ECO:0000313" key="3">
    <source>
        <dbReference type="EMBL" id="QNP41652.1"/>
    </source>
</evidence>
<feature type="signal peptide" evidence="2">
    <location>
        <begin position="1"/>
        <end position="22"/>
    </location>
</feature>
<dbReference type="KEGG" id="lsx:H8B22_05445"/>
<evidence type="ECO:0000313" key="4">
    <source>
        <dbReference type="Proteomes" id="UP000516018"/>
    </source>
</evidence>
<protein>
    <submittedName>
        <fullName evidence="3">Uncharacterized protein</fullName>
    </submittedName>
</protein>
<keyword evidence="2" id="KW-0732">Signal</keyword>
<dbReference type="EMBL" id="CP060820">
    <property type="protein sequence ID" value="QNP41652.1"/>
    <property type="molecule type" value="Genomic_DNA"/>
</dbReference>
<dbReference type="Proteomes" id="UP000516018">
    <property type="component" value="Chromosome"/>
</dbReference>
<sequence length="239" mass="26046">MRRAACTGLLLAMAFAAPLAHADEAQCRIALGRGWPPATENYGTAVEKLLSGDQPVAWGFTLLPRTGAESGVQLIPDPAGGDWTLRHAVADERVHAWSGGKLELRTQQTPDVEQAAIPAAVATRLIEDWRHALGAVAVEGSQAPFSEEDTWLFVVGDPASGDVLRVSGLRPDCELGELMREQIDLLIEASDEGDEKRAKRWRQLGEQLDRMRQMVDGPAATVDESDAEAEKRRGWTLFK</sequence>
<accession>A0A7H0G036</accession>
<evidence type="ECO:0000256" key="1">
    <source>
        <dbReference type="SAM" id="MobiDB-lite"/>
    </source>
</evidence>
<organism evidence="3 4">
    <name type="scientific">Agrilutibacter terrestris</name>
    <dbReference type="NCBI Taxonomy" id="2865112"/>
    <lineage>
        <taxon>Bacteria</taxon>
        <taxon>Pseudomonadati</taxon>
        <taxon>Pseudomonadota</taxon>
        <taxon>Gammaproteobacteria</taxon>
        <taxon>Lysobacterales</taxon>
        <taxon>Lysobacteraceae</taxon>
        <taxon>Agrilutibacter</taxon>
    </lineage>
</organism>
<gene>
    <name evidence="3" type="ORF">H8B22_05445</name>
</gene>
<feature type="chain" id="PRO_5028948115" evidence="2">
    <location>
        <begin position="23"/>
        <end position="239"/>
    </location>
</feature>
<dbReference type="RefSeq" id="WP_187713088.1">
    <property type="nucleotide sequence ID" value="NZ_CP060820.1"/>
</dbReference>
<evidence type="ECO:0000256" key="2">
    <source>
        <dbReference type="SAM" id="SignalP"/>
    </source>
</evidence>
<proteinExistence type="predicted"/>
<feature type="region of interest" description="Disordered" evidence="1">
    <location>
        <begin position="214"/>
        <end position="239"/>
    </location>
</feature>
<reference evidence="3 4" key="1">
    <citation type="submission" date="2020-08" db="EMBL/GenBank/DDBJ databases">
        <title>Lysobacter sp. II4 sp. nov., isolated from soil.</title>
        <authorList>
            <person name="Woo C.Y."/>
            <person name="Kim J."/>
        </authorList>
    </citation>
    <scope>NUCLEOTIDE SEQUENCE [LARGE SCALE GENOMIC DNA]</scope>
    <source>
        <strain evidence="3 4">II4</strain>
    </source>
</reference>
<name>A0A7H0G036_9GAMM</name>